<reference evidence="6" key="1">
    <citation type="journal article" date="2015" name="Nature">
        <title>Complex archaea that bridge the gap between prokaryotes and eukaryotes.</title>
        <authorList>
            <person name="Spang A."/>
            <person name="Saw J.H."/>
            <person name="Jorgensen S.L."/>
            <person name="Zaremba-Niedzwiedzka K."/>
            <person name="Martijn J."/>
            <person name="Lind A.E."/>
            <person name="van Eijk R."/>
            <person name="Schleper C."/>
            <person name="Guy L."/>
            <person name="Ettema T.J."/>
        </authorList>
    </citation>
    <scope>NUCLEOTIDE SEQUENCE</scope>
</reference>
<evidence type="ECO:0000259" key="3">
    <source>
        <dbReference type="SMART" id="SM00474"/>
    </source>
</evidence>
<dbReference type="Pfam" id="PF00476">
    <property type="entry name" value="DNA_pol_A"/>
    <property type="match status" value="2"/>
</dbReference>
<dbReference type="Gene3D" id="1.20.1060.10">
    <property type="entry name" value="Taq DNA Polymerase, Chain T, domain 4"/>
    <property type="match status" value="1"/>
</dbReference>
<dbReference type="InterPro" id="IPR036895">
    <property type="entry name" value="Uracil-DNA_glycosylase-like_sf"/>
</dbReference>
<dbReference type="GO" id="GO:0006261">
    <property type="term" value="P:DNA-templated DNA replication"/>
    <property type="evidence" value="ECO:0007669"/>
    <property type="project" value="InterPro"/>
</dbReference>
<dbReference type="SUPFAM" id="SSF53098">
    <property type="entry name" value="Ribonuclease H-like"/>
    <property type="match status" value="1"/>
</dbReference>
<dbReference type="InterPro" id="IPR002298">
    <property type="entry name" value="DNA_polymerase_A"/>
</dbReference>
<protein>
    <recommendedName>
        <fullName evidence="2">Type-4 uracil-DNA glycosylase</fullName>
    </recommendedName>
</protein>
<dbReference type="Gene3D" id="1.10.150.20">
    <property type="entry name" value="5' to 3' exonuclease, C-terminal subdomain"/>
    <property type="match status" value="1"/>
</dbReference>
<dbReference type="Gene3D" id="3.30.70.370">
    <property type="match status" value="1"/>
</dbReference>
<sequence>MRTGHCEEESSVTSINSSCTACPLHANASTVCMRGDGPQSSDDVQVVLIGEAPGANEDRRGIPFIGESGQILRTELKRHGLIHKTYITNLVKCRPPNNRTPTAAEIKACKPYLEKELSTLNPQVVVTAGVPATKTLFRGKAKINQFHGEIIENPKVSYTGFPVFHPAYCLRDPSKLPGFKDDIARLARLLEGGLRSDTVEWNVVRRGNLDQFIHEFEEAPEFAFDCETSGLFPRDPNGYITAIAIALEHRTWVIPGFMHPDYQQFSHSPFAHGNALKRLMQLLFYIARRDRKRTYAQNGKFDNKWMRIQFGGSFRLSFDTMLAHHLLDENLGHDLTSMVRTHLDEAEYDVPLEVKNGRSKKPMENYRYCARDGAYTLRLGHIFEGMLEQHPELHRLFWRLTMPGARAMEDIELEGLTVDPVARKEVGLNLLSKKLTLERELNELTGYEVNWDSPAQVGDVLYEDLGLPCKVFTAKKAKSTSEAALYHLMGKHPVVNKLLEYRTTGKLFNTYIKGWEQYRIGNTYYFDYRLHGTVTGRYSSPLHPIPRDGTIRNLITAPPGWTFLVADISQAELRTAAHLSRDTEMIRCFNEGIDIHWRTCMNTMEVGTNEFSDLVVPTAHKLNPAYKKEYGYSNALEILLREGPGMCIKMEPRWYDGRYRSKATNFGYIYGMREKKYVEQCKKDYGFEPSMAEAKQARTAYFALYSQLEAWHRKVKKLARLNGHVRTLTGRLRRLPGIQVRDRTVRAEAERQAVNSPVQGFIGDFKAMALVEVHQTFPRNKLRIVGEHHDALLTIVKDEYIDECVPKVLNIIKRPKLMDTFKIKLSVPMESEAELGPWGRGTKYGNH</sequence>
<dbReference type="InterPro" id="IPR001098">
    <property type="entry name" value="DNA-dir_DNA_pol_A_palm_dom"/>
</dbReference>
<dbReference type="Pfam" id="PF01612">
    <property type="entry name" value="DNA_pol_A_exo1"/>
    <property type="match status" value="1"/>
</dbReference>
<dbReference type="SMART" id="SM00987">
    <property type="entry name" value="UreE_C"/>
    <property type="match status" value="1"/>
</dbReference>
<dbReference type="CDD" id="cd10030">
    <property type="entry name" value="UDG-F4_TTUDGA_SPO1dp_like"/>
    <property type="match status" value="1"/>
</dbReference>
<dbReference type="SUPFAM" id="SSF52141">
    <property type="entry name" value="Uracil-DNA glycosylase-like"/>
    <property type="match status" value="1"/>
</dbReference>
<feature type="domain" description="3'-5' exonuclease" evidence="3">
    <location>
        <begin position="202"/>
        <end position="388"/>
    </location>
</feature>
<dbReference type="SMART" id="SM00482">
    <property type="entry name" value="POLAc"/>
    <property type="match status" value="1"/>
</dbReference>
<evidence type="ECO:0000256" key="1">
    <source>
        <dbReference type="ARBA" id="ARBA00006521"/>
    </source>
</evidence>
<dbReference type="SUPFAM" id="SSF56672">
    <property type="entry name" value="DNA/RNA polymerases"/>
    <property type="match status" value="1"/>
</dbReference>
<dbReference type="GO" id="GO:0006302">
    <property type="term" value="P:double-strand break repair"/>
    <property type="evidence" value="ECO:0007669"/>
    <property type="project" value="TreeGrafter"/>
</dbReference>
<gene>
    <name evidence="6" type="ORF">LCGC14_0799110</name>
</gene>
<dbReference type="SMART" id="SM00986">
    <property type="entry name" value="UDG"/>
    <property type="match status" value="1"/>
</dbReference>
<evidence type="ECO:0000313" key="6">
    <source>
        <dbReference type="EMBL" id="KKN33888.1"/>
    </source>
</evidence>
<dbReference type="NCBIfam" id="TIGR00758">
    <property type="entry name" value="UDG_fam4"/>
    <property type="match status" value="1"/>
</dbReference>
<dbReference type="Gene3D" id="3.40.470.10">
    <property type="entry name" value="Uracil-DNA glycosylase-like domain"/>
    <property type="match status" value="1"/>
</dbReference>
<comment type="similarity">
    <text evidence="1">Belongs to the uracil-DNA glycosylase (UDG) superfamily. Type 4 (UDGa) family.</text>
</comment>
<dbReference type="GO" id="GO:0008408">
    <property type="term" value="F:3'-5' exonuclease activity"/>
    <property type="evidence" value="ECO:0007669"/>
    <property type="project" value="InterPro"/>
</dbReference>
<dbReference type="GO" id="GO:0003677">
    <property type="term" value="F:DNA binding"/>
    <property type="evidence" value="ECO:0007669"/>
    <property type="project" value="InterPro"/>
</dbReference>
<dbReference type="PANTHER" id="PTHR10133">
    <property type="entry name" value="DNA POLYMERASE I"/>
    <property type="match status" value="1"/>
</dbReference>
<evidence type="ECO:0000256" key="2">
    <source>
        <dbReference type="ARBA" id="ARBA00019403"/>
    </source>
</evidence>
<dbReference type="Pfam" id="PF03167">
    <property type="entry name" value="UDG"/>
    <property type="match status" value="1"/>
</dbReference>
<dbReference type="GO" id="GO:0003887">
    <property type="term" value="F:DNA-directed DNA polymerase activity"/>
    <property type="evidence" value="ECO:0007669"/>
    <property type="project" value="InterPro"/>
</dbReference>
<evidence type="ECO:0000259" key="5">
    <source>
        <dbReference type="SMART" id="SM00986"/>
    </source>
</evidence>
<dbReference type="PANTHER" id="PTHR10133:SF62">
    <property type="entry name" value="DNA POLYMERASE THETA"/>
    <property type="match status" value="1"/>
</dbReference>
<name>A0A0F9SXB2_9ZZZZ</name>
<feature type="domain" description="Uracil-DNA glycosylase-like" evidence="5">
    <location>
        <begin position="37"/>
        <end position="188"/>
    </location>
</feature>
<dbReference type="InterPro" id="IPR043502">
    <property type="entry name" value="DNA/RNA_pol_sf"/>
</dbReference>
<accession>A0A0F9SXB2</accession>
<dbReference type="InterPro" id="IPR036397">
    <property type="entry name" value="RNaseH_sf"/>
</dbReference>
<dbReference type="InterPro" id="IPR002562">
    <property type="entry name" value="3'-5'_exonuclease_dom"/>
</dbReference>
<dbReference type="InterPro" id="IPR005273">
    <property type="entry name" value="Ura-DNA_glyco_family4"/>
</dbReference>
<dbReference type="InterPro" id="IPR005122">
    <property type="entry name" value="Uracil-DNA_glycosylase-like"/>
</dbReference>
<feature type="domain" description="DNA-directed DNA polymerase family A palm" evidence="4">
    <location>
        <begin position="548"/>
        <end position="800"/>
    </location>
</feature>
<dbReference type="SMART" id="SM00474">
    <property type="entry name" value="35EXOc"/>
    <property type="match status" value="1"/>
</dbReference>
<proteinExistence type="inferred from homology"/>
<dbReference type="AlphaFoldDB" id="A0A0F9SXB2"/>
<dbReference type="Gene3D" id="3.30.420.10">
    <property type="entry name" value="Ribonuclease H-like superfamily/Ribonuclease H"/>
    <property type="match status" value="1"/>
</dbReference>
<comment type="caution">
    <text evidence="6">The sequence shown here is derived from an EMBL/GenBank/DDBJ whole genome shotgun (WGS) entry which is preliminary data.</text>
</comment>
<evidence type="ECO:0000259" key="4">
    <source>
        <dbReference type="SMART" id="SM00482"/>
    </source>
</evidence>
<dbReference type="EMBL" id="LAZR01002143">
    <property type="protein sequence ID" value="KKN33888.1"/>
    <property type="molecule type" value="Genomic_DNA"/>
</dbReference>
<organism evidence="6">
    <name type="scientific">marine sediment metagenome</name>
    <dbReference type="NCBI Taxonomy" id="412755"/>
    <lineage>
        <taxon>unclassified sequences</taxon>
        <taxon>metagenomes</taxon>
        <taxon>ecological metagenomes</taxon>
    </lineage>
</organism>
<dbReference type="InterPro" id="IPR012337">
    <property type="entry name" value="RNaseH-like_sf"/>
</dbReference>